<name>A0A5C4NSP5_9BURK</name>
<dbReference type="PROSITE" id="PS51257">
    <property type="entry name" value="PROKAR_LIPOPROTEIN"/>
    <property type="match status" value="1"/>
</dbReference>
<proteinExistence type="predicted"/>
<dbReference type="Proteomes" id="UP000305681">
    <property type="component" value="Unassembled WGS sequence"/>
</dbReference>
<evidence type="ECO:0000313" key="3">
    <source>
        <dbReference type="Proteomes" id="UP000305681"/>
    </source>
</evidence>
<sequence length="213" mass="23396">MKHGFKLLFVMMCSLAIAGCKSRPVPRSAYQTTLPQAGTVVTIGIGERMLTKSDALETRALILAQDQPLGEFVVRKGTYPQIADKEEYQTFGGVVIANAQGTVAKHNKLHLFSKDGSVCIGRAPCAKFDYVMGVTTNYQQASFQSTLIYSGRIGDKITLGYREFDRNMARPAFSNDVTYDLSESMILGYKGARLEVLHASNTEISYKVLAGFD</sequence>
<dbReference type="RefSeq" id="WP_139091605.1">
    <property type="nucleotide sequence ID" value="NZ_VDGE01000007.1"/>
</dbReference>
<feature type="chain" id="PRO_5023091604" description="Lipoprotein" evidence="1">
    <location>
        <begin position="19"/>
        <end position="213"/>
    </location>
</feature>
<comment type="caution">
    <text evidence="2">The sequence shown here is derived from an EMBL/GenBank/DDBJ whole genome shotgun (WGS) entry which is preliminary data.</text>
</comment>
<protein>
    <recommendedName>
        <fullName evidence="4">Lipoprotein</fullName>
    </recommendedName>
</protein>
<gene>
    <name evidence="2" type="ORF">FHI69_18920</name>
</gene>
<feature type="signal peptide" evidence="1">
    <location>
        <begin position="1"/>
        <end position="18"/>
    </location>
</feature>
<evidence type="ECO:0000313" key="2">
    <source>
        <dbReference type="EMBL" id="TNC75687.1"/>
    </source>
</evidence>
<evidence type="ECO:0008006" key="4">
    <source>
        <dbReference type="Google" id="ProtNLM"/>
    </source>
</evidence>
<accession>A0A5C4NSP5</accession>
<dbReference type="EMBL" id="VDGE01000007">
    <property type="protein sequence ID" value="TNC75687.1"/>
    <property type="molecule type" value="Genomic_DNA"/>
</dbReference>
<organism evidence="2 3">
    <name type="scientific">Janthinobacterium lividum</name>
    <dbReference type="NCBI Taxonomy" id="29581"/>
    <lineage>
        <taxon>Bacteria</taxon>
        <taxon>Pseudomonadati</taxon>
        <taxon>Pseudomonadota</taxon>
        <taxon>Betaproteobacteria</taxon>
        <taxon>Burkholderiales</taxon>
        <taxon>Oxalobacteraceae</taxon>
        <taxon>Janthinobacterium</taxon>
    </lineage>
</organism>
<keyword evidence="1" id="KW-0732">Signal</keyword>
<dbReference type="AlphaFoldDB" id="A0A5C4NSP5"/>
<evidence type="ECO:0000256" key="1">
    <source>
        <dbReference type="SAM" id="SignalP"/>
    </source>
</evidence>
<reference evidence="2 3" key="1">
    <citation type="submission" date="2019-06" db="EMBL/GenBank/DDBJ databases">
        <title>Genome sequence of Janthinobacterium lividum UCD_MED1.</title>
        <authorList>
            <person name="De Leon M.E."/>
            <person name="Jospin G."/>
        </authorList>
    </citation>
    <scope>NUCLEOTIDE SEQUENCE [LARGE SCALE GENOMIC DNA]</scope>
    <source>
        <strain evidence="2 3">UCD_MED1</strain>
    </source>
</reference>